<sequence>MCITIPCSATRMIEARQARGKSLNKGAMKSSTMPTMILENKEANWVLPPAEKFSLTLPQWDRLLGCRTYY</sequence>
<reference evidence="1 2" key="1">
    <citation type="journal article" date="2018" name="Sci. Rep.">
        <title>Genomic signatures of local adaptation to the degree of environmental predictability in rotifers.</title>
        <authorList>
            <person name="Franch-Gras L."/>
            <person name="Hahn C."/>
            <person name="Garcia-Roger E.M."/>
            <person name="Carmona M.J."/>
            <person name="Serra M."/>
            <person name="Gomez A."/>
        </authorList>
    </citation>
    <scope>NUCLEOTIDE SEQUENCE [LARGE SCALE GENOMIC DNA]</scope>
    <source>
        <strain evidence="1">HYR1</strain>
    </source>
</reference>
<dbReference type="AlphaFoldDB" id="A0A3M7RF22"/>
<gene>
    <name evidence="1" type="ORF">BpHYR1_054539</name>
</gene>
<protein>
    <submittedName>
        <fullName evidence="1">Uncharacterized protein</fullName>
    </submittedName>
</protein>
<proteinExistence type="predicted"/>
<evidence type="ECO:0000313" key="1">
    <source>
        <dbReference type="EMBL" id="RNA22172.1"/>
    </source>
</evidence>
<evidence type="ECO:0000313" key="2">
    <source>
        <dbReference type="Proteomes" id="UP000276133"/>
    </source>
</evidence>
<organism evidence="1 2">
    <name type="scientific">Brachionus plicatilis</name>
    <name type="common">Marine rotifer</name>
    <name type="synonym">Brachionus muelleri</name>
    <dbReference type="NCBI Taxonomy" id="10195"/>
    <lineage>
        <taxon>Eukaryota</taxon>
        <taxon>Metazoa</taxon>
        <taxon>Spiralia</taxon>
        <taxon>Gnathifera</taxon>
        <taxon>Rotifera</taxon>
        <taxon>Eurotatoria</taxon>
        <taxon>Monogononta</taxon>
        <taxon>Pseudotrocha</taxon>
        <taxon>Ploima</taxon>
        <taxon>Brachionidae</taxon>
        <taxon>Brachionus</taxon>
    </lineage>
</organism>
<accession>A0A3M7RF22</accession>
<dbReference type="Proteomes" id="UP000276133">
    <property type="component" value="Unassembled WGS sequence"/>
</dbReference>
<name>A0A3M7RF22_BRAPC</name>
<dbReference type="EMBL" id="REGN01003521">
    <property type="protein sequence ID" value="RNA22172.1"/>
    <property type="molecule type" value="Genomic_DNA"/>
</dbReference>
<comment type="caution">
    <text evidence="1">The sequence shown here is derived from an EMBL/GenBank/DDBJ whole genome shotgun (WGS) entry which is preliminary data.</text>
</comment>
<keyword evidence="2" id="KW-1185">Reference proteome</keyword>